<feature type="signal peptide" evidence="3">
    <location>
        <begin position="1"/>
        <end position="22"/>
    </location>
</feature>
<organism evidence="5 6">
    <name type="scientific">Trematosphaeria pertusa</name>
    <dbReference type="NCBI Taxonomy" id="390896"/>
    <lineage>
        <taxon>Eukaryota</taxon>
        <taxon>Fungi</taxon>
        <taxon>Dikarya</taxon>
        <taxon>Ascomycota</taxon>
        <taxon>Pezizomycotina</taxon>
        <taxon>Dothideomycetes</taxon>
        <taxon>Pleosporomycetidae</taxon>
        <taxon>Pleosporales</taxon>
        <taxon>Massarineae</taxon>
        <taxon>Trematosphaeriaceae</taxon>
        <taxon>Trematosphaeria</taxon>
    </lineage>
</organism>
<protein>
    <recommendedName>
        <fullName evidence="4">DUF7707 domain-containing protein</fullName>
    </recommendedName>
</protein>
<name>A0A6A6IFL6_9PLEO</name>
<feature type="chain" id="PRO_5025413485" description="DUF7707 domain-containing protein" evidence="3">
    <location>
        <begin position="23"/>
        <end position="328"/>
    </location>
</feature>
<feature type="compositionally biased region" description="Basic and acidic residues" evidence="1">
    <location>
        <begin position="289"/>
        <end position="298"/>
    </location>
</feature>
<evidence type="ECO:0000313" key="6">
    <source>
        <dbReference type="Proteomes" id="UP000800094"/>
    </source>
</evidence>
<keyword evidence="2" id="KW-0812">Transmembrane</keyword>
<keyword evidence="2" id="KW-0472">Membrane</keyword>
<dbReference type="OrthoDB" id="2121879at2759"/>
<reference evidence="5" key="1">
    <citation type="journal article" date="2020" name="Stud. Mycol.">
        <title>101 Dothideomycetes genomes: a test case for predicting lifestyles and emergence of pathogens.</title>
        <authorList>
            <person name="Haridas S."/>
            <person name="Albert R."/>
            <person name="Binder M."/>
            <person name="Bloem J."/>
            <person name="Labutti K."/>
            <person name="Salamov A."/>
            <person name="Andreopoulos B."/>
            <person name="Baker S."/>
            <person name="Barry K."/>
            <person name="Bills G."/>
            <person name="Bluhm B."/>
            <person name="Cannon C."/>
            <person name="Castanera R."/>
            <person name="Culley D."/>
            <person name="Daum C."/>
            <person name="Ezra D."/>
            <person name="Gonzalez J."/>
            <person name="Henrissat B."/>
            <person name="Kuo A."/>
            <person name="Liang C."/>
            <person name="Lipzen A."/>
            <person name="Lutzoni F."/>
            <person name="Magnuson J."/>
            <person name="Mondo S."/>
            <person name="Nolan M."/>
            <person name="Ohm R."/>
            <person name="Pangilinan J."/>
            <person name="Park H.-J."/>
            <person name="Ramirez L."/>
            <person name="Alfaro M."/>
            <person name="Sun H."/>
            <person name="Tritt A."/>
            <person name="Yoshinaga Y."/>
            <person name="Zwiers L.-H."/>
            <person name="Turgeon B."/>
            <person name="Goodwin S."/>
            <person name="Spatafora J."/>
            <person name="Crous P."/>
            <person name="Grigoriev I."/>
        </authorList>
    </citation>
    <scope>NUCLEOTIDE SEQUENCE</scope>
    <source>
        <strain evidence="5">CBS 122368</strain>
    </source>
</reference>
<keyword evidence="3" id="KW-0732">Signal</keyword>
<dbReference type="AlphaFoldDB" id="A0A6A6IFL6"/>
<proteinExistence type="predicted"/>
<feature type="region of interest" description="Disordered" evidence="1">
    <location>
        <begin position="278"/>
        <end position="328"/>
    </location>
</feature>
<gene>
    <name evidence="5" type="ORF">BU26DRAFT_331316</name>
</gene>
<dbReference type="PANTHER" id="PTHR38118">
    <property type="entry name" value="ANCHORED CELL WALL PROTEIN 11-RELATED"/>
    <property type="match status" value="1"/>
</dbReference>
<keyword evidence="6" id="KW-1185">Reference proteome</keyword>
<accession>A0A6A6IFL6</accession>
<evidence type="ECO:0000256" key="3">
    <source>
        <dbReference type="SAM" id="SignalP"/>
    </source>
</evidence>
<feature type="transmembrane region" description="Helical" evidence="2">
    <location>
        <begin position="204"/>
        <end position="226"/>
    </location>
</feature>
<dbReference type="PANTHER" id="PTHR38118:SF2">
    <property type="entry name" value="CDP-ALCOHOL PHOSPHATIDYLTRANSFERASE PROTEIN"/>
    <property type="match status" value="1"/>
</dbReference>
<dbReference type="EMBL" id="ML987196">
    <property type="protein sequence ID" value="KAF2248313.1"/>
    <property type="molecule type" value="Genomic_DNA"/>
</dbReference>
<dbReference type="GeneID" id="54575517"/>
<keyword evidence="2" id="KW-1133">Transmembrane helix</keyword>
<dbReference type="RefSeq" id="XP_033683317.1">
    <property type="nucleotide sequence ID" value="XM_033822187.1"/>
</dbReference>
<evidence type="ECO:0000256" key="2">
    <source>
        <dbReference type="SAM" id="Phobius"/>
    </source>
</evidence>
<dbReference type="Proteomes" id="UP000800094">
    <property type="component" value="Unassembled WGS sequence"/>
</dbReference>
<feature type="region of interest" description="Disordered" evidence="1">
    <location>
        <begin position="127"/>
        <end position="196"/>
    </location>
</feature>
<dbReference type="Pfam" id="PF24808">
    <property type="entry name" value="DUF7707"/>
    <property type="match status" value="1"/>
</dbReference>
<evidence type="ECO:0000256" key="1">
    <source>
        <dbReference type="SAM" id="MobiDB-lite"/>
    </source>
</evidence>
<feature type="domain" description="DUF7707" evidence="4">
    <location>
        <begin position="29"/>
        <end position="120"/>
    </location>
</feature>
<feature type="compositionally biased region" description="Low complexity" evidence="1">
    <location>
        <begin position="133"/>
        <end position="170"/>
    </location>
</feature>
<dbReference type="InterPro" id="IPR056124">
    <property type="entry name" value="DUF7707"/>
</dbReference>
<evidence type="ECO:0000259" key="4">
    <source>
        <dbReference type="Pfam" id="PF24808"/>
    </source>
</evidence>
<sequence length="328" mass="35153">MVSFISFTVAVAVMVFSRAVTAQLEPCCEVSPSGIPDDLKTDWCRLSGNSCIEICGSQAVRAGCDSDTLDYECTCSDGYAPYMPEYRDSIPGQMCLFWKELCFNASTGNQEATAACEAEQCPSRIAERAERVSSSATDESIISSTTSSSATGSASTEGLSSERLSTTSTTQPKPVDSDQNTSSPTPDRRTSPPMPRNLFSTMKVAIGITVGGVVIVLIVVVVSTIYRRRLRKRKLAANSSTPGEDMQTVGEGLEVADPRHPSLFQKAELHAVDRPHELEAGESGVYELDGGRHGEGMRPAETAEDEDEITVLPRVDPAAARPSATRPK</sequence>
<evidence type="ECO:0000313" key="5">
    <source>
        <dbReference type="EMBL" id="KAF2248313.1"/>
    </source>
</evidence>